<organism evidence="2 3">
    <name type="scientific">Cherax quadricarinatus</name>
    <name type="common">Australian red claw crayfish</name>
    <dbReference type="NCBI Taxonomy" id="27406"/>
    <lineage>
        <taxon>Eukaryota</taxon>
        <taxon>Metazoa</taxon>
        <taxon>Ecdysozoa</taxon>
        <taxon>Arthropoda</taxon>
        <taxon>Crustacea</taxon>
        <taxon>Multicrustacea</taxon>
        <taxon>Malacostraca</taxon>
        <taxon>Eumalacostraca</taxon>
        <taxon>Eucarida</taxon>
        <taxon>Decapoda</taxon>
        <taxon>Pleocyemata</taxon>
        <taxon>Astacidea</taxon>
        <taxon>Parastacoidea</taxon>
        <taxon>Parastacidae</taxon>
        <taxon>Cherax</taxon>
    </lineage>
</organism>
<comment type="caution">
    <text evidence="2">The sequence shown here is derived from an EMBL/GenBank/DDBJ whole genome shotgun (WGS) entry which is preliminary data.</text>
</comment>
<proteinExistence type="predicted"/>
<sequence>MFVVMVPVVPSLLVWMDACCHGASCAIPVSVDGCLSWCQWCHPCGSGWMLVMVQVVPSLWVWIDVCHGASGAIPVGVDGCLLSWCQCTYGGDALSLSKSCVTVIYLSVSDV</sequence>
<dbReference type="Proteomes" id="UP001445076">
    <property type="component" value="Unassembled WGS sequence"/>
</dbReference>
<evidence type="ECO:0000313" key="2">
    <source>
        <dbReference type="EMBL" id="KAK8734767.1"/>
    </source>
</evidence>
<evidence type="ECO:0008006" key="4">
    <source>
        <dbReference type="Google" id="ProtNLM"/>
    </source>
</evidence>
<keyword evidence="3" id="KW-1185">Reference proteome</keyword>
<name>A0AAW0WTE3_CHEQU</name>
<feature type="signal peptide" evidence="1">
    <location>
        <begin position="1"/>
        <end position="25"/>
    </location>
</feature>
<dbReference type="AlphaFoldDB" id="A0AAW0WTE3"/>
<feature type="chain" id="PRO_5043777154" description="Secreted protein" evidence="1">
    <location>
        <begin position="26"/>
        <end position="111"/>
    </location>
</feature>
<gene>
    <name evidence="2" type="ORF">OTU49_005980</name>
</gene>
<evidence type="ECO:0000256" key="1">
    <source>
        <dbReference type="SAM" id="SignalP"/>
    </source>
</evidence>
<evidence type="ECO:0000313" key="3">
    <source>
        <dbReference type="Proteomes" id="UP001445076"/>
    </source>
</evidence>
<dbReference type="EMBL" id="JARKIK010000050">
    <property type="protein sequence ID" value="KAK8734767.1"/>
    <property type="molecule type" value="Genomic_DNA"/>
</dbReference>
<accession>A0AAW0WTE3</accession>
<keyword evidence="1" id="KW-0732">Signal</keyword>
<protein>
    <recommendedName>
        <fullName evidence="4">Secreted protein</fullName>
    </recommendedName>
</protein>
<reference evidence="2 3" key="1">
    <citation type="journal article" date="2024" name="BMC Genomics">
        <title>Genome assembly of redclaw crayfish (Cherax quadricarinatus) provides insights into its immune adaptation and hypoxia tolerance.</title>
        <authorList>
            <person name="Liu Z."/>
            <person name="Zheng J."/>
            <person name="Li H."/>
            <person name="Fang K."/>
            <person name="Wang S."/>
            <person name="He J."/>
            <person name="Zhou D."/>
            <person name="Weng S."/>
            <person name="Chi M."/>
            <person name="Gu Z."/>
            <person name="He J."/>
            <person name="Li F."/>
            <person name="Wang M."/>
        </authorList>
    </citation>
    <scope>NUCLEOTIDE SEQUENCE [LARGE SCALE GENOMIC DNA]</scope>
    <source>
        <strain evidence="2">ZL_2023a</strain>
    </source>
</reference>